<protein>
    <submittedName>
        <fullName evidence="2">Uncharacterized protein</fullName>
    </submittedName>
</protein>
<dbReference type="EMBL" id="JBHLWP010000008">
    <property type="protein sequence ID" value="MFC0251553.1"/>
    <property type="molecule type" value="Genomic_DNA"/>
</dbReference>
<reference evidence="2 3" key="1">
    <citation type="submission" date="2024-09" db="EMBL/GenBank/DDBJ databases">
        <authorList>
            <person name="Sun Q."/>
            <person name="Mori K."/>
        </authorList>
    </citation>
    <scope>NUCLEOTIDE SEQUENCE [LARGE SCALE GENOMIC DNA]</scope>
    <source>
        <strain evidence="2 3">CCM 7792</strain>
    </source>
</reference>
<feature type="region of interest" description="Disordered" evidence="1">
    <location>
        <begin position="73"/>
        <end position="105"/>
    </location>
</feature>
<dbReference type="RefSeq" id="WP_379678382.1">
    <property type="nucleotide sequence ID" value="NZ_JBHLWP010000008.1"/>
</dbReference>
<organism evidence="2 3">
    <name type="scientific">Massilia consociata</name>
    <dbReference type="NCBI Taxonomy" id="760117"/>
    <lineage>
        <taxon>Bacteria</taxon>
        <taxon>Pseudomonadati</taxon>
        <taxon>Pseudomonadota</taxon>
        <taxon>Betaproteobacteria</taxon>
        <taxon>Burkholderiales</taxon>
        <taxon>Oxalobacteraceae</taxon>
        <taxon>Telluria group</taxon>
        <taxon>Massilia</taxon>
    </lineage>
</organism>
<keyword evidence="3" id="KW-1185">Reference proteome</keyword>
<feature type="compositionally biased region" description="Basic and acidic residues" evidence="1">
    <location>
        <begin position="93"/>
        <end position="105"/>
    </location>
</feature>
<feature type="compositionally biased region" description="Basic and acidic residues" evidence="1">
    <location>
        <begin position="122"/>
        <end position="132"/>
    </location>
</feature>
<proteinExistence type="predicted"/>
<name>A0ABV6FDG9_9BURK</name>
<evidence type="ECO:0000256" key="1">
    <source>
        <dbReference type="SAM" id="MobiDB-lite"/>
    </source>
</evidence>
<comment type="caution">
    <text evidence="2">The sequence shown here is derived from an EMBL/GenBank/DDBJ whole genome shotgun (WGS) entry which is preliminary data.</text>
</comment>
<evidence type="ECO:0000313" key="3">
    <source>
        <dbReference type="Proteomes" id="UP001589773"/>
    </source>
</evidence>
<evidence type="ECO:0000313" key="2">
    <source>
        <dbReference type="EMBL" id="MFC0251553.1"/>
    </source>
</evidence>
<gene>
    <name evidence="2" type="ORF">ACFFJK_06580</name>
</gene>
<sequence length="161" mass="18352">MSNSTRRARQVSIRLDRTDPAEVFIVTKRGTWASFQVTRGGESEMAGLTLDEEDALSSQNALLWARSEHESRVGRVAAKSQKAGKKAGTSRTPAEKVEKAKQNSLRKMETARMKRNLVGGAGEREERSEDDKAVVEHDWTKYEEEERLRNLELIRKHRSRQ</sequence>
<accession>A0ABV6FDG9</accession>
<dbReference type="Proteomes" id="UP001589773">
    <property type="component" value="Unassembled WGS sequence"/>
</dbReference>
<feature type="region of interest" description="Disordered" evidence="1">
    <location>
        <begin position="113"/>
        <end position="132"/>
    </location>
</feature>